<sequence length="438" mass="46228">MAASLTVACALVAGLTVAAHADDDSPVPTRSEVRDARAAAQAGQRDVAGVRAELAAAHDAAEQTQVRAAKAAEAYNGARYAAGQARDKAALARAAEVDATAQVRRLGVTYRRAALNTYTGANELAVVDSVLEADGLSSLLDELGSARMGQQALGSRAEAFHEAEDAAAAARDRADKAKAEADAKAAAAQKAHDQAQALADEAVQAEQAAAAREKQLVAELARLQGVSVRLAQSREDGLARKAAEAAAERAARAEQARREEARREQSRRDELARQERVRQQAARDRADRQDRQDQQDQQEDTPDPAPAPDPDPAPAPSPSGGAAAAVAFARNQLGEPYVWAAAGPDQWDCSGLTMGAWSAGGKSLPHYSVAQYEQSTPISASDLQPGDLVFWSDGGPSQIYHVALYAGNGMIIHAPRPGKPVTEESLYYWITPSFYARP</sequence>
<comment type="similarity">
    <text evidence="1">Belongs to the peptidase C40 family.</text>
</comment>
<keyword evidence="2" id="KW-0645">Protease</keyword>
<reference evidence="9 10" key="1">
    <citation type="submission" date="2024-09" db="EMBL/GenBank/DDBJ databases">
        <authorList>
            <person name="Sun Q."/>
            <person name="Mori K."/>
        </authorList>
    </citation>
    <scope>NUCLEOTIDE SEQUENCE [LARGE SCALE GENOMIC DNA]</scope>
    <source>
        <strain evidence="9 10">JCM 9626</strain>
    </source>
</reference>
<dbReference type="RefSeq" id="WP_140011247.1">
    <property type="nucleotide sequence ID" value="NZ_JBHMDG010000011.1"/>
</dbReference>
<keyword evidence="4" id="KW-0788">Thiol protease</keyword>
<organism evidence="9 10">
    <name type="scientific">Nocardioides plantarum</name>
    <dbReference type="NCBI Taxonomy" id="29299"/>
    <lineage>
        <taxon>Bacteria</taxon>
        <taxon>Bacillati</taxon>
        <taxon>Actinomycetota</taxon>
        <taxon>Actinomycetes</taxon>
        <taxon>Propionibacteriales</taxon>
        <taxon>Nocardioidaceae</taxon>
        <taxon>Nocardioides</taxon>
    </lineage>
</organism>
<evidence type="ECO:0000256" key="7">
    <source>
        <dbReference type="SAM" id="SignalP"/>
    </source>
</evidence>
<dbReference type="Proteomes" id="UP001589750">
    <property type="component" value="Unassembled WGS sequence"/>
</dbReference>
<dbReference type="PANTHER" id="PTHR47359:SF3">
    <property type="entry name" value="NLP_P60 DOMAIN-CONTAINING PROTEIN-RELATED"/>
    <property type="match status" value="1"/>
</dbReference>
<evidence type="ECO:0000313" key="10">
    <source>
        <dbReference type="Proteomes" id="UP001589750"/>
    </source>
</evidence>
<dbReference type="InterPro" id="IPR038765">
    <property type="entry name" value="Papain-like_cys_pep_sf"/>
</dbReference>
<evidence type="ECO:0000256" key="6">
    <source>
        <dbReference type="SAM" id="MobiDB-lite"/>
    </source>
</evidence>
<gene>
    <name evidence="9" type="ORF">ACFFRI_08570</name>
</gene>
<feature type="signal peptide" evidence="7">
    <location>
        <begin position="1"/>
        <end position="21"/>
    </location>
</feature>
<dbReference type="InterPro" id="IPR000064">
    <property type="entry name" value="NLP_P60_dom"/>
</dbReference>
<keyword evidence="7" id="KW-0732">Signal</keyword>
<feature type="region of interest" description="Disordered" evidence="6">
    <location>
        <begin position="249"/>
        <end position="323"/>
    </location>
</feature>
<proteinExistence type="inferred from homology"/>
<evidence type="ECO:0000313" key="9">
    <source>
        <dbReference type="EMBL" id="MFB9313095.1"/>
    </source>
</evidence>
<keyword evidence="5" id="KW-0175">Coiled coil</keyword>
<evidence type="ECO:0000256" key="5">
    <source>
        <dbReference type="SAM" id="Coils"/>
    </source>
</evidence>
<dbReference type="PROSITE" id="PS51935">
    <property type="entry name" value="NLPC_P60"/>
    <property type="match status" value="1"/>
</dbReference>
<accession>A0ABV5KB30</accession>
<evidence type="ECO:0000259" key="8">
    <source>
        <dbReference type="PROSITE" id="PS51935"/>
    </source>
</evidence>
<protein>
    <submittedName>
        <fullName evidence="9">C40 family peptidase</fullName>
    </submittedName>
</protein>
<dbReference type="EMBL" id="JBHMDG010000011">
    <property type="protein sequence ID" value="MFB9313095.1"/>
    <property type="molecule type" value="Genomic_DNA"/>
</dbReference>
<keyword evidence="10" id="KW-1185">Reference proteome</keyword>
<feature type="coiled-coil region" evidence="5">
    <location>
        <begin position="160"/>
        <end position="215"/>
    </location>
</feature>
<evidence type="ECO:0000256" key="2">
    <source>
        <dbReference type="ARBA" id="ARBA00022670"/>
    </source>
</evidence>
<feature type="compositionally biased region" description="Pro residues" evidence="6">
    <location>
        <begin position="303"/>
        <end position="317"/>
    </location>
</feature>
<feature type="compositionally biased region" description="Basic and acidic residues" evidence="6">
    <location>
        <begin position="249"/>
        <end position="294"/>
    </location>
</feature>
<comment type="caution">
    <text evidence="9">The sequence shown here is derived from an EMBL/GenBank/DDBJ whole genome shotgun (WGS) entry which is preliminary data.</text>
</comment>
<dbReference type="PANTHER" id="PTHR47359">
    <property type="entry name" value="PEPTIDOGLYCAN DL-ENDOPEPTIDASE CWLO"/>
    <property type="match status" value="1"/>
</dbReference>
<evidence type="ECO:0000256" key="4">
    <source>
        <dbReference type="ARBA" id="ARBA00022807"/>
    </source>
</evidence>
<dbReference type="InterPro" id="IPR051794">
    <property type="entry name" value="PG_Endopeptidase_C40"/>
</dbReference>
<evidence type="ECO:0000256" key="1">
    <source>
        <dbReference type="ARBA" id="ARBA00007074"/>
    </source>
</evidence>
<feature type="domain" description="NlpC/P60" evidence="8">
    <location>
        <begin position="319"/>
        <end position="438"/>
    </location>
</feature>
<name>A0ABV5KB30_9ACTN</name>
<dbReference type="Gene3D" id="3.90.1720.10">
    <property type="entry name" value="endopeptidase domain like (from Nostoc punctiforme)"/>
    <property type="match status" value="1"/>
</dbReference>
<dbReference type="Pfam" id="PF00877">
    <property type="entry name" value="NLPC_P60"/>
    <property type="match status" value="1"/>
</dbReference>
<evidence type="ECO:0000256" key="3">
    <source>
        <dbReference type="ARBA" id="ARBA00022801"/>
    </source>
</evidence>
<feature type="chain" id="PRO_5045574690" evidence="7">
    <location>
        <begin position="22"/>
        <end position="438"/>
    </location>
</feature>
<dbReference type="SUPFAM" id="SSF54001">
    <property type="entry name" value="Cysteine proteinases"/>
    <property type="match status" value="1"/>
</dbReference>
<keyword evidence="3" id="KW-0378">Hydrolase</keyword>